<dbReference type="AlphaFoldDB" id="A0A564ZM70"/>
<protein>
    <recommendedName>
        <fullName evidence="3">DUF3368 domain-containing protein</fullName>
    </recommendedName>
</protein>
<reference evidence="1 2" key="1">
    <citation type="submission" date="2019-07" db="EMBL/GenBank/DDBJ databases">
        <authorList>
            <person name="Cremers G."/>
        </authorList>
    </citation>
    <scope>NUCLEOTIDE SEQUENCE [LARGE SCALE GENOMIC DNA]</scope>
</reference>
<organism evidence="1 2">
    <name type="scientific">Candidatus Methylomirabilis lanthanidiphila</name>
    <dbReference type="NCBI Taxonomy" id="2211376"/>
    <lineage>
        <taxon>Bacteria</taxon>
        <taxon>Candidatus Methylomirabilota</taxon>
        <taxon>Candidatus Methylomirabilia</taxon>
        <taxon>Candidatus Methylomirabilales</taxon>
        <taxon>Candidatus Methylomirabilaceae</taxon>
        <taxon>Candidatus Methylomirabilis</taxon>
    </lineage>
</organism>
<keyword evidence="2" id="KW-1185">Reference proteome</keyword>
<name>A0A564ZM70_9BACT</name>
<evidence type="ECO:0000313" key="1">
    <source>
        <dbReference type="EMBL" id="VUZ86293.1"/>
    </source>
</evidence>
<dbReference type="Pfam" id="PF11848">
    <property type="entry name" value="DUF3368"/>
    <property type="match status" value="1"/>
</dbReference>
<dbReference type="PANTHER" id="PTHR39550:SF1">
    <property type="entry name" value="SLL0658 PROTEIN"/>
    <property type="match status" value="1"/>
</dbReference>
<evidence type="ECO:0000313" key="2">
    <source>
        <dbReference type="Proteomes" id="UP000334340"/>
    </source>
</evidence>
<evidence type="ECO:0008006" key="3">
    <source>
        <dbReference type="Google" id="ProtNLM"/>
    </source>
</evidence>
<dbReference type="Proteomes" id="UP000334340">
    <property type="component" value="Unassembled WGS sequence"/>
</dbReference>
<gene>
    <name evidence="1" type="ORF">MELA_02694</name>
</gene>
<accession>A0A564ZM70</accession>
<proteinExistence type="predicted"/>
<dbReference type="InterPro" id="IPR021799">
    <property type="entry name" value="PIN-like_prokaryotic"/>
</dbReference>
<sequence length="162" mass="17435">MPEVISNTSPLQYLAQIGLLHILPAMAGRIIVPQAVVEELAQGRAAGLSLPDPTAIEWMTIRRPVGASALPLVTDLGPGETEALLLALESQDARVILDDALARRIAKTQGLQVIGTLGLLLEAKRAGHLPLIRPYIEHLDALRFRLAPYTREAVLKLAGESM</sequence>
<dbReference type="PANTHER" id="PTHR39550">
    <property type="entry name" value="SLL0658 PROTEIN"/>
    <property type="match status" value="1"/>
</dbReference>
<dbReference type="EMBL" id="CABIKM010000048">
    <property type="protein sequence ID" value="VUZ86293.1"/>
    <property type="molecule type" value="Genomic_DNA"/>
</dbReference>